<dbReference type="NCBIfam" id="TIGR00592">
    <property type="entry name" value="pol2"/>
    <property type="match status" value="1"/>
</dbReference>
<evidence type="ECO:0000259" key="9">
    <source>
        <dbReference type="Pfam" id="PF12254"/>
    </source>
</evidence>
<dbReference type="Gene3D" id="3.90.1600.10">
    <property type="entry name" value="Palm domain of DNA polymerase"/>
    <property type="match status" value="1"/>
</dbReference>
<evidence type="ECO:0000256" key="2">
    <source>
        <dbReference type="ARBA" id="ARBA00012417"/>
    </source>
</evidence>
<evidence type="ECO:0000256" key="5">
    <source>
        <dbReference type="ARBA" id="ARBA00022932"/>
    </source>
</evidence>
<keyword evidence="10" id="KW-1185">Reference proteome</keyword>
<gene>
    <name evidence="11" type="primary">LOC106472162</name>
</gene>
<dbReference type="PANTHER" id="PTHR45861">
    <property type="entry name" value="DNA POLYMERASE ALPHA CATALYTIC SUBUNIT"/>
    <property type="match status" value="1"/>
</dbReference>
<dbReference type="Gene3D" id="2.40.50.730">
    <property type="match status" value="1"/>
</dbReference>
<dbReference type="GeneID" id="106472162"/>
<dbReference type="InterPro" id="IPR024647">
    <property type="entry name" value="DNA_pol_a_cat_su_N"/>
</dbReference>
<dbReference type="InterPro" id="IPR006172">
    <property type="entry name" value="DNA-dir_DNA_pol_B"/>
</dbReference>
<keyword evidence="5" id="KW-0239">DNA-directed DNA polymerase</keyword>
<dbReference type="SMART" id="SM00486">
    <property type="entry name" value="POLBc"/>
    <property type="match status" value="1"/>
</dbReference>
<dbReference type="Pfam" id="PF03104">
    <property type="entry name" value="DNA_pol_B_exo1"/>
    <property type="match status" value="1"/>
</dbReference>
<feature type="region of interest" description="Disordered" evidence="6">
    <location>
        <begin position="63"/>
        <end position="140"/>
    </location>
</feature>
<evidence type="ECO:0000313" key="10">
    <source>
        <dbReference type="Proteomes" id="UP000694941"/>
    </source>
</evidence>
<feature type="domain" description="DNA-directed DNA polymerase family B exonuclease" evidence="8">
    <location>
        <begin position="512"/>
        <end position="752"/>
    </location>
</feature>
<evidence type="ECO:0000259" key="8">
    <source>
        <dbReference type="Pfam" id="PF03104"/>
    </source>
</evidence>
<dbReference type="Gene3D" id="3.30.420.10">
    <property type="entry name" value="Ribonuclease H-like superfamily/Ribonuclease H"/>
    <property type="match status" value="1"/>
</dbReference>
<dbReference type="InterPro" id="IPR012337">
    <property type="entry name" value="RNaseH-like_sf"/>
</dbReference>
<proteinExistence type="inferred from homology"/>
<sequence length="982" mass="111446">MDIKTEPLAASRSKRQRVDKSGRHAALEKLRQLKGGKHKYELKDDLPVYEEVAESEYSKLVQSRQEDDWIVDDDGSGYVEDGREIFDDDINDDVDNKDNSSSNENKKRFKPPPARKAAPKKVNDIKSMFTAAPAKKKTEKEVKLDDDELLGSILDEVHSGSIGSSAVSPKPTILKKKECHQVSPQLKRAVNPFAIKTPVRAQQSRELLRPRTVEYNQKLPERLEFKNEKCENTLHSRSPFKKLSTGTSSSENVTRVTKTSKHVTEQQEAIVENGSMSDIEQYDSIDLMEENSKAENDIKGWEEEMNLDGVDIEEAFSEPMEVDSAKKLSKINNQSDVRVEDVGDTWEGPSIPVPSVVDVRVDNSQLPLITNEEGQEVLRFYWIDAFEDYYKHPGVVYLFGKIWIESAKTHVSCCICVRNIERRIFLLPRVTHFDPNTKQDTGKAVTMKDVYLEFNNIIAEKYKINEFKTKKSVKSYAFEKYDVPNESEYLEVRYSASLPALPSDLKGKTFSNVFGTNTSSLEQLLLDRRMKGPGWIDIICPQISNPPVSWCKIEAILTKPDNIAVVQGSLPPPPLVVLSLNLKTVINNSNHQNEIVAAACLVHHQFPVDKAAPSPPFQTHFCSVTKPSNIIFPFDLKDALGKYSHTKVERMDSERALLCFLLAKIHKLDPDIIVGHDIYGFDLDILLHRVNANKIPHWSRIGRLKRSGMPQLGGAGHKSAYVDKNITCGRLICDIKISAKELIRSKSYDLSELVHLLLHKQRQELDSDKIRSMFGSSRQLLHLIDLIMQDADYVLRLMCELSVLPLALQITNIAGNLMSRTLLGGRSERNEFLLLHAFYEKNFICPDKTFGKQQAKVEYNEDDGDVETGRSKKRKRKPAYTGGLVLDPKKGFYDKYILLMDFNSLYPSIIQEYNICFTTISRAPAAFTNNEEDEVQVELPDPSLEPGVLPTEIRKLVESRRQVKQLMKNSDLSSDVQLQVRF</sequence>
<protein>
    <recommendedName>
        <fullName evidence="2">DNA-directed DNA polymerase</fullName>
        <ecNumber evidence="2">2.7.7.7</ecNumber>
    </recommendedName>
</protein>
<comment type="similarity">
    <text evidence="1">Belongs to the DNA polymerase type-B family.</text>
</comment>
<evidence type="ECO:0000256" key="4">
    <source>
        <dbReference type="ARBA" id="ARBA00022695"/>
    </source>
</evidence>
<dbReference type="SUPFAM" id="SSF53098">
    <property type="entry name" value="Ribonuclease H-like"/>
    <property type="match status" value="1"/>
</dbReference>
<evidence type="ECO:0000256" key="1">
    <source>
        <dbReference type="ARBA" id="ARBA00005755"/>
    </source>
</evidence>
<dbReference type="Pfam" id="PF00136">
    <property type="entry name" value="DNA_pol_B"/>
    <property type="match status" value="1"/>
</dbReference>
<evidence type="ECO:0000313" key="11">
    <source>
        <dbReference type="RefSeq" id="XP_022256471.1"/>
    </source>
</evidence>
<dbReference type="Gene3D" id="3.30.70.2820">
    <property type="match status" value="1"/>
</dbReference>
<dbReference type="RefSeq" id="XP_022256471.1">
    <property type="nucleotide sequence ID" value="XM_022400763.1"/>
</dbReference>
<feature type="region of interest" description="Disordered" evidence="6">
    <location>
        <begin position="1"/>
        <end position="25"/>
    </location>
</feature>
<evidence type="ECO:0000256" key="3">
    <source>
        <dbReference type="ARBA" id="ARBA00022679"/>
    </source>
</evidence>
<feature type="compositionally biased region" description="Basic and acidic residues" evidence="6">
    <location>
        <begin position="16"/>
        <end position="25"/>
    </location>
</feature>
<feature type="region of interest" description="Disordered" evidence="6">
    <location>
        <begin position="238"/>
        <end position="264"/>
    </location>
</feature>
<dbReference type="SUPFAM" id="SSF56672">
    <property type="entry name" value="DNA/RNA polymerases"/>
    <property type="match status" value="1"/>
</dbReference>
<feature type="domain" description="DNA-directed DNA polymerase family B multifunctional" evidence="7">
    <location>
        <begin position="817"/>
        <end position="971"/>
    </location>
</feature>
<dbReference type="InterPro" id="IPR006134">
    <property type="entry name" value="DNA-dir_DNA_pol_B_multi_dom"/>
</dbReference>
<keyword evidence="3" id="KW-0808">Transferase</keyword>
<evidence type="ECO:0000259" key="7">
    <source>
        <dbReference type="Pfam" id="PF00136"/>
    </source>
</evidence>
<dbReference type="PANTHER" id="PTHR45861:SF1">
    <property type="entry name" value="DNA POLYMERASE ALPHA CATALYTIC SUBUNIT"/>
    <property type="match status" value="1"/>
</dbReference>
<organism evidence="10 11">
    <name type="scientific">Limulus polyphemus</name>
    <name type="common">Atlantic horseshoe crab</name>
    <dbReference type="NCBI Taxonomy" id="6850"/>
    <lineage>
        <taxon>Eukaryota</taxon>
        <taxon>Metazoa</taxon>
        <taxon>Ecdysozoa</taxon>
        <taxon>Arthropoda</taxon>
        <taxon>Chelicerata</taxon>
        <taxon>Merostomata</taxon>
        <taxon>Xiphosura</taxon>
        <taxon>Limulidae</taxon>
        <taxon>Limulus</taxon>
    </lineage>
</organism>
<dbReference type="Proteomes" id="UP000694941">
    <property type="component" value="Unplaced"/>
</dbReference>
<accession>A0ABM1TKR5</accession>
<name>A0ABM1TKR5_LIMPO</name>
<keyword evidence="4" id="KW-0548">Nucleotidyltransferase</keyword>
<dbReference type="Pfam" id="PF12254">
    <property type="entry name" value="DNA_pol_alpha_N"/>
    <property type="match status" value="1"/>
</dbReference>
<dbReference type="InterPro" id="IPR023211">
    <property type="entry name" value="DNA_pol_palm_dom_sf"/>
</dbReference>
<feature type="compositionally biased region" description="Polar residues" evidence="6">
    <location>
        <begin position="244"/>
        <end position="257"/>
    </location>
</feature>
<feature type="domain" description="DNA polymerase alpha catalytic subunit N-terminal" evidence="9">
    <location>
        <begin position="27"/>
        <end position="87"/>
    </location>
</feature>
<reference evidence="11" key="1">
    <citation type="submission" date="2025-08" db="UniProtKB">
        <authorList>
            <consortium name="RefSeq"/>
        </authorList>
    </citation>
    <scope>IDENTIFICATION</scope>
    <source>
        <tissue evidence="11">Muscle</tissue>
    </source>
</reference>
<dbReference type="InterPro" id="IPR006133">
    <property type="entry name" value="DNA-dir_DNA_pol_B_exonuc"/>
</dbReference>
<evidence type="ECO:0000256" key="6">
    <source>
        <dbReference type="SAM" id="MobiDB-lite"/>
    </source>
</evidence>
<dbReference type="InterPro" id="IPR036397">
    <property type="entry name" value="RNaseH_sf"/>
</dbReference>
<dbReference type="EC" id="2.7.7.7" evidence="2"/>
<dbReference type="CDD" id="cd05776">
    <property type="entry name" value="DNA_polB_alpha_exo"/>
    <property type="match status" value="1"/>
</dbReference>
<feature type="compositionally biased region" description="Acidic residues" evidence="6">
    <location>
        <begin position="86"/>
        <end position="95"/>
    </location>
</feature>
<dbReference type="InterPro" id="IPR043502">
    <property type="entry name" value="DNA/RNA_pol_sf"/>
</dbReference>